<reference evidence="2" key="1">
    <citation type="submission" date="2011-12" db="EMBL/GenBank/DDBJ databases">
        <authorList>
            <consortium name="The Broad Institute Genome Sequencing Platform"/>
            <person name="Russ C."/>
            <person name="Tyler B."/>
            <person name="Panabieres F."/>
            <person name="Shan W."/>
            <person name="Tripathy S."/>
            <person name="Grunwald N."/>
            <person name="Machado M."/>
            <person name="Young S.K."/>
            <person name="Zeng Q."/>
            <person name="Gargeya S."/>
            <person name="Fitzgerald M."/>
            <person name="Haas B."/>
            <person name="Abouelleil A."/>
            <person name="Alvarado L."/>
            <person name="Arachchi H.M."/>
            <person name="Berlin A."/>
            <person name="Chapman S.B."/>
            <person name="Gearin G."/>
            <person name="Goldberg J."/>
            <person name="Griggs A."/>
            <person name="Gujja S."/>
            <person name="Hansen M."/>
            <person name="Heiman D."/>
            <person name="Howarth C."/>
            <person name="Larimer J."/>
            <person name="Lui A."/>
            <person name="MacDonald P.J.P."/>
            <person name="McCowen C."/>
            <person name="Montmayeur A."/>
            <person name="Murphy C."/>
            <person name="Neiman D."/>
            <person name="Pearson M."/>
            <person name="Priest M."/>
            <person name="Roberts A."/>
            <person name="Saif S."/>
            <person name="Shea T."/>
            <person name="Sisk P."/>
            <person name="Stolte C."/>
            <person name="Sykes S."/>
            <person name="Wortman J."/>
            <person name="Nusbaum C."/>
            <person name="Birren B."/>
        </authorList>
    </citation>
    <scope>NUCLEOTIDE SEQUENCE [LARGE SCALE GENOMIC DNA]</scope>
    <source>
        <strain evidence="2">INRA-310</strain>
    </source>
</reference>
<accession>W2RDF2</accession>
<evidence type="ECO:0000313" key="1">
    <source>
        <dbReference type="EMBL" id="ETN23407.1"/>
    </source>
</evidence>
<protein>
    <submittedName>
        <fullName evidence="1">Uncharacterized protein</fullName>
    </submittedName>
</protein>
<dbReference type="GeneID" id="20189228"/>
<dbReference type="Proteomes" id="UP000018817">
    <property type="component" value="Unassembled WGS sequence"/>
</dbReference>
<name>W2RDF2_PHYN3</name>
<reference evidence="1 2" key="2">
    <citation type="submission" date="2013-11" db="EMBL/GenBank/DDBJ databases">
        <title>The Genome Sequence of Phytophthora parasitica INRA-310.</title>
        <authorList>
            <consortium name="The Broad Institute Genomics Platform"/>
            <person name="Russ C."/>
            <person name="Tyler B."/>
            <person name="Panabieres F."/>
            <person name="Shan W."/>
            <person name="Tripathy S."/>
            <person name="Grunwald N."/>
            <person name="Machado M."/>
            <person name="Johnson C.S."/>
            <person name="Arredondo F."/>
            <person name="Hong C."/>
            <person name="Coffey M."/>
            <person name="Young S.K."/>
            <person name="Zeng Q."/>
            <person name="Gargeya S."/>
            <person name="Fitzgerald M."/>
            <person name="Abouelleil A."/>
            <person name="Alvarado L."/>
            <person name="Chapman S.B."/>
            <person name="Gainer-Dewar J."/>
            <person name="Goldberg J."/>
            <person name="Griggs A."/>
            <person name="Gujja S."/>
            <person name="Hansen M."/>
            <person name="Howarth C."/>
            <person name="Imamovic A."/>
            <person name="Ireland A."/>
            <person name="Larimer J."/>
            <person name="McCowan C."/>
            <person name="Murphy C."/>
            <person name="Pearson M."/>
            <person name="Poon T.W."/>
            <person name="Priest M."/>
            <person name="Roberts A."/>
            <person name="Saif S."/>
            <person name="Shea T."/>
            <person name="Sykes S."/>
            <person name="Wortman J."/>
            <person name="Nusbaum C."/>
            <person name="Birren B."/>
        </authorList>
    </citation>
    <scope>NUCLEOTIDE SEQUENCE [LARGE SCALE GENOMIC DNA]</scope>
    <source>
        <strain evidence="1 2">INRA-310</strain>
    </source>
</reference>
<dbReference type="EMBL" id="KI669561">
    <property type="protein sequence ID" value="ETN23407.1"/>
    <property type="molecule type" value="Genomic_DNA"/>
</dbReference>
<dbReference type="AlphaFoldDB" id="W2RDF2"/>
<evidence type="ECO:0000313" key="2">
    <source>
        <dbReference type="Proteomes" id="UP000018817"/>
    </source>
</evidence>
<organism evidence="1 2">
    <name type="scientific">Phytophthora nicotianae (strain INRA-310)</name>
    <name type="common">Phytophthora parasitica</name>
    <dbReference type="NCBI Taxonomy" id="761204"/>
    <lineage>
        <taxon>Eukaryota</taxon>
        <taxon>Sar</taxon>
        <taxon>Stramenopiles</taxon>
        <taxon>Oomycota</taxon>
        <taxon>Peronosporomycetes</taxon>
        <taxon>Peronosporales</taxon>
        <taxon>Peronosporaceae</taxon>
        <taxon>Phytophthora</taxon>
    </lineage>
</organism>
<dbReference type="RefSeq" id="XP_008891074.1">
    <property type="nucleotide sequence ID" value="XM_008892826.1"/>
</dbReference>
<dbReference type="VEuPathDB" id="FungiDB:PPTG_20629"/>
<gene>
    <name evidence="1" type="ORF">PPTG_20629</name>
</gene>
<proteinExistence type="predicted"/>
<sequence length="155" mass="16612">MHQVAATVAVPTVGEEDGGNGSIIEKASGLAKVQGAAAPEIRVASEVTIARCCSSSTFRKALDSKLIFGSEIETGGVSRNDPFICECTDTNRAECKGVKRFDVNCRIKRADINGAPSSNYNLTSGENDLGPVFAIQRRTTWGRGETGQQCIERWE</sequence>